<dbReference type="HOGENOM" id="CLU_1475676_0_0_1"/>
<sequence>MTVAASTQFILPSDYTFTPGGLLVHKDTYARAEKLMNQAQNRDPDMHDMYIYNDFFGYAVLELVDDTLSAIDSFVAKKKWLDAWNALFSLTVFNPMCGGVWKQVDDGDRVIATEKTFAALAVAIIRALESAEPSALNEETIPNLESALMDMAAWGTLRINHTWGIREVSPGSPPTGCVRMASS</sequence>
<evidence type="ECO:0000313" key="2">
    <source>
        <dbReference type="Proteomes" id="UP000053257"/>
    </source>
</evidence>
<dbReference type="OrthoDB" id="10037289at2759"/>
<proteinExistence type="predicted"/>
<protein>
    <submittedName>
        <fullName evidence="1">Uncharacterized protein</fullName>
    </submittedName>
</protein>
<accession>A0A0C3RWS9</accession>
<dbReference type="Proteomes" id="UP000053257">
    <property type="component" value="Unassembled WGS sequence"/>
</dbReference>
<organism evidence="1 2">
    <name type="scientific">Phlebiopsis gigantea (strain 11061_1 CR5-6)</name>
    <name type="common">White-rot fungus</name>
    <name type="synonym">Peniophora gigantea</name>
    <dbReference type="NCBI Taxonomy" id="745531"/>
    <lineage>
        <taxon>Eukaryota</taxon>
        <taxon>Fungi</taxon>
        <taxon>Dikarya</taxon>
        <taxon>Basidiomycota</taxon>
        <taxon>Agaricomycotina</taxon>
        <taxon>Agaricomycetes</taxon>
        <taxon>Polyporales</taxon>
        <taxon>Phanerochaetaceae</taxon>
        <taxon>Phlebiopsis</taxon>
    </lineage>
</organism>
<reference evidence="1 2" key="1">
    <citation type="journal article" date="2014" name="PLoS Genet.">
        <title>Analysis of the Phlebiopsis gigantea genome, transcriptome and secretome provides insight into its pioneer colonization strategies of wood.</title>
        <authorList>
            <person name="Hori C."/>
            <person name="Ishida T."/>
            <person name="Igarashi K."/>
            <person name="Samejima M."/>
            <person name="Suzuki H."/>
            <person name="Master E."/>
            <person name="Ferreira P."/>
            <person name="Ruiz-Duenas F.J."/>
            <person name="Held B."/>
            <person name="Canessa P."/>
            <person name="Larrondo L.F."/>
            <person name="Schmoll M."/>
            <person name="Druzhinina I.S."/>
            <person name="Kubicek C.P."/>
            <person name="Gaskell J.A."/>
            <person name="Kersten P."/>
            <person name="St John F."/>
            <person name="Glasner J."/>
            <person name="Sabat G."/>
            <person name="Splinter BonDurant S."/>
            <person name="Syed K."/>
            <person name="Yadav J."/>
            <person name="Mgbeahuruike A.C."/>
            <person name="Kovalchuk A."/>
            <person name="Asiegbu F.O."/>
            <person name="Lackner G."/>
            <person name="Hoffmeister D."/>
            <person name="Rencoret J."/>
            <person name="Gutierrez A."/>
            <person name="Sun H."/>
            <person name="Lindquist E."/>
            <person name="Barry K."/>
            <person name="Riley R."/>
            <person name="Grigoriev I.V."/>
            <person name="Henrissat B."/>
            <person name="Kues U."/>
            <person name="Berka R.M."/>
            <person name="Martinez A.T."/>
            <person name="Covert S.F."/>
            <person name="Blanchette R.A."/>
            <person name="Cullen D."/>
        </authorList>
    </citation>
    <scope>NUCLEOTIDE SEQUENCE [LARGE SCALE GENOMIC DNA]</scope>
    <source>
        <strain evidence="1 2">11061_1 CR5-6</strain>
    </source>
</reference>
<gene>
    <name evidence="1" type="ORF">PHLGIDRAFT_471035</name>
</gene>
<dbReference type="EMBL" id="KN840525">
    <property type="protein sequence ID" value="KIP06136.1"/>
    <property type="molecule type" value="Genomic_DNA"/>
</dbReference>
<evidence type="ECO:0000313" key="1">
    <source>
        <dbReference type="EMBL" id="KIP06136.1"/>
    </source>
</evidence>
<name>A0A0C3RWS9_PHLG1</name>
<keyword evidence="2" id="KW-1185">Reference proteome</keyword>
<dbReference type="AlphaFoldDB" id="A0A0C3RWS9"/>